<reference evidence="1 2" key="1">
    <citation type="journal article" date="2018" name="Sci. Rep.">
        <title>Genomic signatures of local adaptation to the degree of environmental predictability in rotifers.</title>
        <authorList>
            <person name="Franch-Gras L."/>
            <person name="Hahn C."/>
            <person name="Garcia-Roger E.M."/>
            <person name="Carmona M.J."/>
            <person name="Serra M."/>
            <person name="Gomez A."/>
        </authorList>
    </citation>
    <scope>NUCLEOTIDE SEQUENCE [LARGE SCALE GENOMIC DNA]</scope>
    <source>
        <strain evidence="1">HYR1</strain>
    </source>
</reference>
<comment type="caution">
    <text evidence="1">The sequence shown here is derived from an EMBL/GenBank/DDBJ whole genome shotgun (WGS) entry which is preliminary data.</text>
</comment>
<protein>
    <submittedName>
        <fullName evidence="1">Uncharacterized protein</fullName>
    </submittedName>
</protein>
<sequence length="84" mass="9623">MVLAQVEPRQKNKKADLNALFLFVFVTWWPSLESFSKDEFSAFLHSVLGSRLEDKSSTFILSKVNIPVDCCLGLVKWWNCVKSV</sequence>
<accession>A0A3M7P7B3</accession>
<dbReference type="Proteomes" id="UP000276133">
    <property type="component" value="Unassembled WGS sequence"/>
</dbReference>
<evidence type="ECO:0000313" key="1">
    <source>
        <dbReference type="EMBL" id="RMZ94981.1"/>
    </source>
</evidence>
<dbReference type="EMBL" id="REGN01012688">
    <property type="protein sequence ID" value="RMZ94981.1"/>
    <property type="molecule type" value="Genomic_DNA"/>
</dbReference>
<dbReference type="AlphaFoldDB" id="A0A3M7P7B3"/>
<organism evidence="1 2">
    <name type="scientific">Brachionus plicatilis</name>
    <name type="common">Marine rotifer</name>
    <name type="synonym">Brachionus muelleri</name>
    <dbReference type="NCBI Taxonomy" id="10195"/>
    <lineage>
        <taxon>Eukaryota</taxon>
        <taxon>Metazoa</taxon>
        <taxon>Spiralia</taxon>
        <taxon>Gnathifera</taxon>
        <taxon>Rotifera</taxon>
        <taxon>Eurotatoria</taxon>
        <taxon>Monogononta</taxon>
        <taxon>Pseudotrocha</taxon>
        <taxon>Ploima</taxon>
        <taxon>Brachionidae</taxon>
        <taxon>Brachionus</taxon>
    </lineage>
</organism>
<proteinExistence type="predicted"/>
<gene>
    <name evidence="1" type="ORF">BpHYR1_046486</name>
</gene>
<evidence type="ECO:0000313" key="2">
    <source>
        <dbReference type="Proteomes" id="UP000276133"/>
    </source>
</evidence>
<keyword evidence="2" id="KW-1185">Reference proteome</keyword>
<name>A0A3M7P7B3_BRAPC</name>